<protein>
    <submittedName>
        <fullName evidence="2">Uncharacterized protein LOC105851661</fullName>
    </submittedName>
</protein>
<organism evidence="1 2">
    <name type="scientific">Cicer arietinum</name>
    <name type="common">Chickpea</name>
    <name type="synonym">Garbanzo</name>
    <dbReference type="NCBI Taxonomy" id="3827"/>
    <lineage>
        <taxon>Eukaryota</taxon>
        <taxon>Viridiplantae</taxon>
        <taxon>Streptophyta</taxon>
        <taxon>Embryophyta</taxon>
        <taxon>Tracheophyta</taxon>
        <taxon>Spermatophyta</taxon>
        <taxon>Magnoliopsida</taxon>
        <taxon>eudicotyledons</taxon>
        <taxon>Gunneridae</taxon>
        <taxon>Pentapetalae</taxon>
        <taxon>rosids</taxon>
        <taxon>fabids</taxon>
        <taxon>Fabales</taxon>
        <taxon>Fabaceae</taxon>
        <taxon>Papilionoideae</taxon>
        <taxon>50 kb inversion clade</taxon>
        <taxon>NPAAA clade</taxon>
        <taxon>Hologalegina</taxon>
        <taxon>IRL clade</taxon>
        <taxon>Cicereae</taxon>
        <taxon>Cicer</taxon>
    </lineage>
</organism>
<reference evidence="1" key="1">
    <citation type="journal article" date="2013" name="Nat. Biotechnol.">
        <title>Draft genome sequence of chickpea (Cicer arietinum) provides a resource for trait improvement.</title>
        <authorList>
            <person name="Varshney R.K."/>
            <person name="Song C."/>
            <person name="Saxena R.K."/>
            <person name="Azam S."/>
            <person name="Yu S."/>
            <person name="Sharpe A.G."/>
            <person name="Cannon S."/>
            <person name="Baek J."/>
            <person name="Rosen B.D."/>
            <person name="Tar'an B."/>
            <person name="Millan T."/>
            <person name="Zhang X."/>
            <person name="Ramsay L.D."/>
            <person name="Iwata A."/>
            <person name="Wang Y."/>
            <person name="Nelson W."/>
            <person name="Farmer A.D."/>
            <person name="Gaur P.M."/>
            <person name="Soderlund C."/>
            <person name="Penmetsa R.V."/>
            <person name="Xu C."/>
            <person name="Bharti A.K."/>
            <person name="He W."/>
            <person name="Winter P."/>
            <person name="Zhao S."/>
            <person name="Hane J.K."/>
            <person name="Carrasquilla-Garcia N."/>
            <person name="Condie J.A."/>
            <person name="Upadhyaya H.D."/>
            <person name="Luo M.C."/>
            <person name="Thudi M."/>
            <person name="Gowda C.L."/>
            <person name="Singh N.P."/>
            <person name="Lichtenzveig J."/>
            <person name="Gali K.K."/>
            <person name="Rubio J."/>
            <person name="Nadarajan N."/>
            <person name="Dolezel J."/>
            <person name="Bansal K.C."/>
            <person name="Xu X."/>
            <person name="Edwards D."/>
            <person name="Zhang G."/>
            <person name="Kahl G."/>
            <person name="Gil J."/>
            <person name="Singh K.B."/>
            <person name="Datta S.K."/>
            <person name="Jackson S.A."/>
            <person name="Wang J."/>
            <person name="Cook D.R."/>
        </authorList>
    </citation>
    <scope>NUCLEOTIDE SEQUENCE [LARGE SCALE GENOMIC DNA]</scope>
    <source>
        <strain evidence="1">cv. CDC Frontier</strain>
    </source>
</reference>
<sequence length="133" mass="16268">MEKSKFIDMVVTRANYATKKTIWLDARLISFIEKDNSFLTPWSWNPKISKNYTRSTRREKQYMYFRPESYFTYEMIHRKCRDNDKENYKHCRSKPRSYSQALRQRVPLRVLNQESPNIPINRNKKSYKVKDAK</sequence>
<evidence type="ECO:0000313" key="1">
    <source>
        <dbReference type="Proteomes" id="UP000087171"/>
    </source>
</evidence>
<dbReference type="RefSeq" id="XP_027187379.1">
    <property type="nucleotide sequence ID" value="XM_027331578.1"/>
</dbReference>
<dbReference type="Proteomes" id="UP000087171">
    <property type="component" value="Chromosome Ca2"/>
</dbReference>
<accession>A0A3Q7X0R5</accession>
<proteinExistence type="predicted"/>
<evidence type="ECO:0000313" key="2">
    <source>
        <dbReference type="RefSeq" id="XP_027187379.1"/>
    </source>
</evidence>
<gene>
    <name evidence="2" type="primary">LOC105851661</name>
</gene>
<name>A0A3Q7X0R5_CICAR</name>
<dbReference type="OrthoDB" id="1751177at2759"/>
<keyword evidence="1" id="KW-1185">Reference proteome</keyword>
<dbReference type="AlphaFoldDB" id="A0A3Q7X0R5"/>
<reference evidence="2" key="2">
    <citation type="submission" date="2025-08" db="UniProtKB">
        <authorList>
            <consortium name="RefSeq"/>
        </authorList>
    </citation>
    <scope>IDENTIFICATION</scope>
    <source>
        <tissue evidence="2">Etiolated seedlings</tissue>
    </source>
</reference>